<keyword evidence="14" id="KW-0141">cGMP biosynthesis</keyword>
<feature type="coiled-coil region" evidence="16">
    <location>
        <begin position="223"/>
        <end position="254"/>
    </location>
</feature>
<comment type="subcellular location">
    <subcellularLocation>
        <location evidence="2">Cell membrane</location>
    </subcellularLocation>
    <subcellularLocation>
        <location evidence="3">Membrane</location>
        <topology evidence="3">Single-pass type I membrane protein</topology>
    </subcellularLocation>
</comment>
<dbReference type="InterPro" id="IPR028082">
    <property type="entry name" value="Peripla_BP_I"/>
</dbReference>
<dbReference type="AlphaFoldDB" id="A0A914CAI0"/>
<evidence type="ECO:0000256" key="11">
    <source>
        <dbReference type="ARBA" id="ARBA00023170"/>
    </source>
</evidence>
<dbReference type="WBParaSite" id="ACRNAN_Path_619.g2303.t1">
    <property type="protein sequence ID" value="ACRNAN_Path_619.g2303.t1"/>
    <property type="gene ID" value="ACRNAN_Path_619.g2303"/>
</dbReference>
<accession>A0A914CAI0</accession>
<evidence type="ECO:0000256" key="13">
    <source>
        <dbReference type="ARBA" id="ARBA00023239"/>
    </source>
</evidence>
<dbReference type="Pfam" id="PF00211">
    <property type="entry name" value="Guanylate_cyc"/>
    <property type="match status" value="1"/>
</dbReference>
<dbReference type="GO" id="GO:0001653">
    <property type="term" value="F:peptide receptor activity"/>
    <property type="evidence" value="ECO:0007669"/>
    <property type="project" value="TreeGrafter"/>
</dbReference>
<keyword evidence="12" id="KW-0325">Glycoprotein</keyword>
<dbReference type="EC" id="4.6.1.2" evidence="4"/>
<evidence type="ECO:0000256" key="3">
    <source>
        <dbReference type="ARBA" id="ARBA00004479"/>
    </source>
</evidence>
<keyword evidence="5" id="KW-1003">Cell membrane</keyword>
<evidence type="ECO:0000256" key="9">
    <source>
        <dbReference type="ARBA" id="ARBA00022989"/>
    </source>
</evidence>
<dbReference type="SUPFAM" id="SSF55073">
    <property type="entry name" value="Nucleotide cyclase"/>
    <property type="match status" value="1"/>
</dbReference>
<dbReference type="GO" id="GO:0007168">
    <property type="term" value="P:receptor guanylyl cyclase signaling pathway"/>
    <property type="evidence" value="ECO:0007669"/>
    <property type="project" value="TreeGrafter"/>
</dbReference>
<evidence type="ECO:0000256" key="17">
    <source>
        <dbReference type="SAM" id="Phobius"/>
    </source>
</evidence>
<protein>
    <recommendedName>
        <fullName evidence="4">guanylate cyclase</fullName>
        <ecNumber evidence="4">4.6.1.2</ecNumber>
    </recommendedName>
</protein>
<dbReference type="Gene3D" id="3.30.70.1230">
    <property type="entry name" value="Nucleotide cyclase"/>
    <property type="match status" value="1"/>
</dbReference>
<proteinExistence type="inferred from homology"/>
<comment type="catalytic activity">
    <reaction evidence="1">
        <text>GTP = 3',5'-cyclic GMP + diphosphate</text>
        <dbReference type="Rhea" id="RHEA:13665"/>
        <dbReference type="ChEBI" id="CHEBI:33019"/>
        <dbReference type="ChEBI" id="CHEBI:37565"/>
        <dbReference type="ChEBI" id="CHEBI:57746"/>
        <dbReference type="EC" id="4.6.1.2"/>
    </reaction>
</comment>
<keyword evidence="10 17" id="KW-0472">Membrane</keyword>
<evidence type="ECO:0000256" key="12">
    <source>
        <dbReference type="ARBA" id="ARBA00023180"/>
    </source>
</evidence>
<dbReference type="GO" id="GO:0007635">
    <property type="term" value="P:chemosensory behavior"/>
    <property type="evidence" value="ECO:0007669"/>
    <property type="project" value="UniProtKB-ARBA"/>
</dbReference>
<keyword evidence="13 15" id="KW-0456">Lyase</keyword>
<evidence type="ECO:0000256" key="6">
    <source>
        <dbReference type="ARBA" id="ARBA00022692"/>
    </source>
</evidence>
<evidence type="ECO:0000256" key="10">
    <source>
        <dbReference type="ARBA" id="ARBA00023136"/>
    </source>
</evidence>
<dbReference type="SUPFAM" id="SSF53822">
    <property type="entry name" value="Periplasmic binding protein-like I"/>
    <property type="match status" value="1"/>
</dbReference>
<keyword evidence="19" id="KW-1185">Reference proteome</keyword>
<evidence type="ECO:0000256" key="8">
    <source>
        <dbReference type="ARBA" id="ARBA00022741"/>
    </source>
</evidence>
<dbReference type="InterPro" id="IPR011645">
    <property type="entry name" value="HNOB_dom_associated"/>
</dbReference>
<keyword evidence="7" id="KW-0732">Signal</keyword>
<dbReference type="Gene3D" id="3.40.50.2300">
    <property type="match status" value="1"/>
</dbReference>
<dbReference type="GO" id="GO:0006935">
    <property type="term" value="P:chemotaxis"/>
    <property type="evidence" value="ECO:0007669"/>
    <property type="project" value="UniProtKB-ARBA"/>
</dbReference>
<evidence type="ECO:0000256" key="14">
    <source>
        <dbReference type="ARBA" id="ARBA00023293"/>
    </source>
</evidence>
<evidence type="ECO:0000256" key="4">
    <source>
        <dbReference type="ARBA" id="ARBA00012202"/>
    </source>
</evidence>
<dbReference type="SMART" id="SM00044">
    <property type="entry name" value="CYCc"/>
    <property type="match status" value="1"/>
</dbReference>
<dbReference type="PANTHER" id="PTHR11920">
    <property type="entry name" value="GUANYLYL CYCLASE"/>
    <property type="match status" value="1"/>
</dbReference>
<dbReference type="CDD" id="cd07302">
    <property type="entry name" value="CHD"/>
    <property type="match status" value="1"/>
</dbReference>
<keyword evidence="9 17" id="KW-1133">Transmembrane helix</keyword>
<comment type="similarity">
    <text evidence="15">Belongs to the adenylyl cyclase class-4/guanylyl cyclase family.</text>
</comment>
<dbReference type="InterPro" id="IPR018297">
    <property type="entry name" value="A/G_cyclase_CS"/>
</dbReference>
<evidence type="ECO:0000256" key="7">
    <source>
        <dbReference type="ARBA" id="ARBA00022729"/>
    </source>
</evidence>
<sequence>MLAMQKLNMINDEYVVIFIETTNKGFGDPPFWVDPSDSPDGKDDLAKGAFSKALVLDVQPYNQSWPNFERDVIENMKKWPFDQVCCITPNMTTWAPLYQNEVTSIWATRKDGRPLSRPKCGFDGLGCVDFSQYAIYVVIGSILVVILFVVVILVIYYAFRVKRKEQERLDAMWQIPFITLIKPQDKLHLIRDCWAENPDERPKADSIKSLLRTMQDGKSANLMDHVLNLLESYANNLEQEVEERTKELAGEKKKSDILLYRMLPKQVADSLKLGQSVPPENFDQATVFFCDVVSFTTLASRCTPLQVVNLLNDLYTTFDTIIDEHGVYKVETIGDGYLCVSGVPTRNGNRHAQVIAEMSFDFLRSLKNFCIPHLPSERINIRIGIHTGSVVAGVVGLTMPRYCLFGDTVNTASRMESNGKPGKIHLSPDANRYLTQIIGGYHTESRGEVIIKGKGIMETFWLLTEEERPQMDEMNGHLMDASKMYKEYTNDRNDELLST</sequence>
<dbReference type="PROSITE" id="PS00452">
    <property type="entry name" value="GUANYLATE_CYCLASE_1"/>
    <property type="match status" value="1"/>
</dbReference>
<keyword evidence="11" id="KW-0675">Receptor</keyword>
<dbReference type="InterPro" id="IPR001054">
    <property type="entry name" value="A/G_cyclase"/>
</dbReference>
<evidence type="ECO:0000259" key="18">
    <source>
        <dbReference type="PROSITE" id="PS50125"/>
    </source>
</evidence>
<evidence type="ECO:0000256" key="1">
    <source>
        <dbReference type="ARBA" id="ARBA00001436"/>
    </source>
</evidence>
<evidence type="ECO:0000313" key="19">
    <source>
        <dbReference type="Proteomes" id="UP000887540"/>
    </source>
</evidence>
<keyword evidence="6 17" id="KW-0812">Transmembrane</keyword>
<dbReference type="PANTHER" id="PTHR11920:SF495">
    <property type="entry name" value="RECEPTOR-TYPE GUANYLATE CYCLASE GCY-7"/>
    <property type="match status" value="1"/>
</dbReference>
<dbReference type="GO" id="GO:0000166">
    <property type="term" value="F:nucleotide binding"/>
    <property type="evidence" value="ECO:0007669"/>
    <property type="project" value="UniProtKB-KW"/>
</dbReference>
<name>A0A914CAI0_9BILA</name>
<evidence type="ECO:0000256" key="5">
    <source>
        <dbReference type="ARBA" id="ARBA00022475"/>
    </source>
</evidence>
<feature type="domain" description="Guanylate cyclase" evidence="18">
    <location>
        <begin position="286"/>
        <end position="416"/>
    </location>
</feature>
<dbReference type="PROSITE" id="PS50125">
    <property type="entry name" value="GUANYLATE_CYCLASE_2"/>
    <property type="match status" value="1"/>
</dbReference>
<evidence type="ECO:0000256" key="16">
    <source>
        <dbReference type="SAM" id="Coils"/>
    </source>
</evidence>
<reference evidence="20" key="1">
    <citation type="submission" date="2022-11" db="UniProtKB">
        <authorList>
            <consortium name="WormBaseParasite"/>
        </authorList>
    </citation>
    <scope>IDENTIFICATION</scope>
</reference>
<evidence type="ECO:0000313" key="20">
    <source>
        <dbReference type="WBParaSite" id="ACRNAN_Path_619.g2303.t1"/>
    </source>
</evidence>
<dbReference type="GO" id="GO:0004383">
    <property type="term" value="F:guanylate cyclase activity"/>
    <property type="evidence" value="ECO:0007669"/>
    <property type="project" value="UniProtKB-EC"/>
</dbReference>
<evidence type="ECO:0000256" key="2">
    <source>
        <dbReference type="ARBA" id="ARBA00004236"/>
    </source>
</evidence>
<dbReference type="GO" id="GO:0035556">
    <property type="term" value="P:intracellular signal transduction"/>
    <property type="evidence" value="ECO:0007669"/>
    <property type="project" value="InterPro"/>
</dbReference>
<dbReference type="Proteomes" id="UP000887540">
    <property type="component" value="Unplaced"/>
</dbReference>
<evidence type="ECO:0000256" key="15">
    <source>
        <dbReference type="RuleBase" id="RU000405"/>
    </source>
</evidence>
<feature type="transmembrane region" description="Helical" evidence="17">
    <location>
        <begin position="133"/>
        <end position="159"/>
    </location>
</feature>
<dbReference type="Pfam" id="PF07701">
    <property type="entry name" value="HNOBA"/>
    <property type="match status" value="1"/>
</dbReference>
<dbReference type="GO" id="GO:0004016">
    <property type="term" value="F:adenylate cyclase activity"/>
    <property type="evidence" value="ECO:0007669"/>
    <property type="project" value="TreeGrafter"/>
</dbReference>
<dbReference type="GO" id="GO:0005886">
    <property type="term" value="C:plasma membrane"/>
    <property type="evidence" value="ECO:0007669"/>
    <property type="project" value="UniProtKB-SubCell"/>
</dbReference>
<dbReference type="InterPro" id="IPR050401">
    <property type="entry name" value="Cyclic_nucleotide_synthase"/>
</dbReference>
<keyword evidence="16" id="KW-0175">Coiled coil</keyword>
<organism evidence="19 20">
    <name type="scientific">Acrobeloides nanus</name>
    <dbReference type="NCBI Taxonomy" id="290746"/>
    <lineage>
        <taxon>Eukaryota</taxon>
        <taxon>Metazoa</taxon>
        <taxon>Ecdysozoa</taxon>
        <taxon>Nematoda</taxon>
        <taxon>Chromadorea</taxon>
        <taxon>Rhabditida</taxon>
        <taxon>Tylenchina</taxon>
        <taxon>Cephalobomorpha</taxon>
        <taxon>Cephaloboidea</taxon>
        <taxon>Cephalobidae</taxon>
        <taxon>Acrobeloides</taxon>
    </lineage>
</organism>
<dbReference type="InterPro" id="IPR029787">
    <property type="entry name" value="Nucleotide_cyclase"/>
</dbReference>
<dbReference type="FunFam" id="3.30.70.1230:FF:000023">
    <property type="entry name" value="Guanylate cyclase"/>
    <property type="match status" value="1"/>
</dbReference>
<keyword evidence="8" id="KW-0547">Nucleotide-binding</keyword>
<dbReference type="Gene3D" id="1.10.510.10">
    <property type="entry name" value="Transferase(Phosphotransferase) domain 1"/>
    <property type="match status" value="1"/>
</dbReference>